<dbReference type="EMBL" id="CACRTO010000019">
    <property type="protein sequence ID" value="VYU26743.1"/>
    <property type="molecule type" value="Genomic_DNA"/>
</dbReference>
<reference evidence="2" key="1">
    <citation type="submission" date="2019-11" db="EMBL/GenBank/DDBJ databases">
        <authorList>
            <person name="Feng L."/>
        </authorList>
    </citation>
    <scope>NUCLEOTIDE SEQUENCE</scope>
    <source>
        <strain evidence="2">CTertiumLFYP3</strain>
    </source>
</reference>
<organism evidence="2">
    <name type="scientific">Clostridium tertium</name>
    <dbReference type="NCBI Taxonomy" id="1559"/>
    <lineage>
        <taxon>Bacteria</taxon>
        <taxon>Bacillati</taxon>
        <taxon>Bacillota</taxon>
        <taxon>Clostridia</taxon>
        <taxon>Eubacteriales</taxon>
        <taxon>Clostridiaceae</taxon>
        <taxon>Clostridium</taxon>
    </lineage>
</organism>
<proteinExistence type="predicted"/>
<evidence type="ECO:0000256" key="1">
    <source>
        <dbReference type="SAM" id="Phobius"/>
    </source>
</evidence>
<protein>
    <submittedName>
        <fullName evidence="2">Uncharacterized protein</fullName>
    </submittedName>
</protein>
<name>A0A6N3DLW4_9CLOT</name>
<gene>
    <name evidence="2" type="ORF">CTLFYP3_01912</name>
</gene>
<accession>A0A6N3DLW4</accession>
<dbReference type="RefSeq" id="WP_156626375.1">
    <property type="nucleotide sequence ID" value="NZ_CACRTO010000019.1"/>
</dbReference>
<keyword evidence="1" id="KW-0472">Membrane</keyword>
<evidence type="ECO:0000313" key="2">
    <source>
        <dbReference type="EMBL" id="VYU26743.1"/>
    </source>
</evidence>
<feature type="transmembrane region" description="Helical" evidence="1">
    <location>
        <begin position="12"/>
        <end position="31"/>
    </location>
</feature>
<keyword evidence="1" id="KW-1133">Transmembrane helix</keyword>
<keyword evidence="1" id="KW-0812">Transmembrane</keyword>
<feature type="transmembrane region" description="Helical" evidence="1">
    <location>
        <begin position="37"/>
        <end position="57"/>
    </location>
</feature>
<dbReference type="AlphaFoldDB" id="A0A6N3DLW4"/>
<sequence>MDKKLNALFFRRISLLCLFSSIIISLLSTFLNSIIGVIVGITLLIIYIIISIIFWRCPFCKKRLPMRFDTNNVDEVLCPYCDANLLYGEKKK</sequence>